<dbReference type="GO" id="GO:0004594">
    <property type="term" value="F:pantothenate kinase activity"/>
    <property type="evidence" value="ECO:0007669"/>
    <property type="project" value="UniProtKB-UniRule"/>
</dbReference>
<dbReference type="AlphaFoldDB" id="A0A5S9IJP4"/>
<comment type="subunit">
    <text evidence="5 16">Homodimer.</text>
</comment>
<dbReference type="GO" id="GO:0015937">
    <property type="term" value="P:coenzyme A biosynthetic process"/>
    <property type="evidence" value="ECO:0007669"/>
    <property type="project" value="UniProtKB-UniRule"/>
</dbReference>
<evidence type="ECO:0000256" key="6">
    <source>
        <dbReference type="ARBA" id="ARBA00012102"/>
    </source>
</evidence>
<keyword evidence="11 16" id="KW-0067">ATP-binding</keyword>
<dbReference type="InterPro" id="IPR043129">
    <property type="entry name" value="ATPase_NBD"/>
</dbReference>
<dbReference type="EMBL" id="AP019860">
    <property type="protein sequence ID" value="BBM82706.1"/>
    <property type="molecule type" value="Genomic_DNA"/>
</dbReference>
<keyword evidence="10 16" id="KW-0418">Kinase</keyword>
<comment type="subcellular location">
    <subcellularLocation>
        <location evidence="3 16">Cytoplasm</location>
    </subcellularLocation>
</comment>
<dbReference type="NCBIfam" id="NF009855">
    <property type="entry name" value="PRK13321.1"/>
    <property type="match status" value="1"/>
</dbReference>
<proteinExistence type="inferred from homology"/>
<evidence type="ECO:0000256" key="9">
    <source>
        <dbReference type="ARBA" id="ARBA00022741"/>
    </source>
</evidence>
<dbReference type="HAMAP" id="MF_01274">
    <property type="entry name" value="Pantothen_kinase_3"/>
    <property type="match status" value="1"/>
</dbReference>
<comment type="catalytic activity">
    <reaction evidence="1 16">
        <text>(R)-pantothenate + ATP = (R)-4'-phosphopantothenate + ADP + H(+)</text>
        <dbReference type="Rhea" id="RHEA:16373"/>
        <dbReference type="ChEBI" id="CHEBI:10986"/>
        <dbReference type="ChEBI" id="CHEBI:15378"/>
        <dbReference type="ChEBI" id="CHEBI:29032"/>
        <dbReference type="ChEBI" id="CHEBI:30616"/>
        <dbReference type="ChEBI" id="CHEBI:456216"/>
        <dbReference type="EC" id="2.7.1.33"/>
    </reaction>
</comment>
<dbReference type="PANTHER" id="PTHR34265:SF1">
    <property type="entry name" value="TYPE III PANTOTHENATE KINASE"/>
    <property type="match status" value="1"/>
</dbReference>
<dbReference type="RefSeq" id="WP_151966942.1">
    <property type="nucleotide sequence ID" value="NZ_AP019860.1"/>
</dbReference>
<evidence type="ECO:0000256" key="10">
    <source>
        <dbReference type="ARBA" id="ARBA00022777"/>
    </source>
</evidence>
<comment type="cofactor">
    <cofactor evidence="16">
        <name>NH4(+)</name>
        <dbReference type="ChEBI" id="CHEBI:28938"/>
    </cofactor>
    <cofactor evidence="16">
        <name>K(+)</name>
        <dbReference type="ChEBI" id="CHEBI:29103"/>
    </cofactor>
    <text evidence="16">A monovalent cation. Ammonium or potassium.</text>
</comment>
<evidence type="ECO:0000256" key="1">
    <source>
        <dbReference type="ARBA" id="ARBA00001206"/>
    </source>
</evidence>
<evidence type="ECO:0000256" key="4">
    <source>
        <dbReference type="ARBA" id="ARBA00005225"/>
    </source>
</evidence>
<evidence type="ECO:0000256" key="5">
    <source>
        <dbReference type="ARBA" id="ARBA00011738"/>
    </source>
</evidence>
<evidence type="ECO:0000256" key="14">
    <source>
        <dbReference type="ARBA" id="ARBA00038036"/>
    </source>
</evidence>
<dbReference type="OrthoDB" id="9804707at2"/>
<dbReference type="NCBIfam" id="TIGR00671">
    <property type="entry name" value="baf"/>
    <property type="match status" value="1"/>
</dbReference>
<feature type="binding site" evidence="16">
    <location>
        <position position="185"/>
    </location>
    <ligand>
        <name>substrate</name>
    </ligand>
</feature>
<keyword evidence="7 16" id="KW-0963">Cytoplasm</keyword>
<dbReference type="EC" id="2.7.1.33" evidence="6 16"/>
<feature type="active site" description="Proton acceptor" evidence="16">
    <location>
        <position position="109"/>
    </location>
</feature>
<gene>
    <name evidence="16" type="primary">coaX</name>
    <name evidence="17" type="ORF">UABAM_01049</name>
</gene>
<evidence type="ECO:0000256" key="16">
    <source>
        <dbReference type="HAMAP-Rule" id="MF_01274"/>
    </source>
</evidence>
<dbReference type="KEGG" id="uam:UABAM_01049"/>
<dbReference type="GO" id="GO:0005737">
    <property type="term" value="C:cytoplasm"/>
    <property type="evidence" value="ECO:0007669"/>
    <property type="project" value="UniProtKB-SubCell"/>
</dbReference>
<dbReference type="UniPathway" id="UPA00241">
    <property type="reaction ID" value="UER00352"/>
</dbReference>
<comment type="similarity">
    <text evidence="14 16">Belongs to the type III pantothenate kinase family.</text>
</comment>
<protein>
    <recommendedName>
        <fullName evidence="15 16">Type III pantothenate kinase</fullName>
        <ecNumber evidence="6 16">2.7.1.33</ecNumber>
    </recommendedName>
    <alternativeName>
        <fullName evidence="16">PanK-III</fullName>
    </alternativeName>
    <alternativeName>
        <fullName evidence="16">Pantothenic acid kinase</fullName>
    </alternativeName>
</protein>
<comment type="function">
    <text evidence="16">Catalyzes the phosphorylation of pantothenate (Pan), the first step in CoA biosynthesis.</text>
</comment>
<keyword evidence="12 16" id="KW-0630">Potassium</keyword>
<dbReference type="SUPFAM" id="SSF53067">
    <property type="entry name" value="Actin-like ATPase domain"/>
    <property type="match status" value="2"/>
</dbReference>
<keyword evidence="13 16" id="KW-0173">Coenzyme A biosynthesis</keyword>
<sequence length="256" mass="28317">MILVLDVGNTQIHGGVFVKDELRLQFRTGTKEGLTSDDLGVFLRQVLRENSFQTKELQKIAICSVVPDLTHSIRNCTLKYFAMEPFFLQAGVKTGLKIKYRNPIEVGADRIANAIAATTLYPKQDIVIVDFGTATTVCAISQKKEYLGGIILPGLRIAMEMLDLKTAKLPKVQILKPKELVGRSTEESIQSGLYYGYLAMATQLTSEIKRDYFAGNDVVIIGTGGFARLYENEKVFDDFVPTLSLQGLKIALSLNS</sequence>
<comment type="cofactor">
    <cofactor evidence="2">
        <name>K(+)</name>
        <dbReference type="ChEBI" id="CHEBI:29103"/>
    </cofactor>
</comment>
<reference evidence="17 18" key="1">
    <citation type="submission" date="2019-08" db="EMBL/GenBank/DDBJ databases">
        <title>Complete genome sequence of Candidatus Uab amorphum.</title>
        <authorList>
            <person name="Shiratori T."/>
            <person name="Suzuki S."/>
            <person name="Kakizawa Y."/>
            <person name="Ishida K."/>
        </authorList>
    </citation>
    <scope>NUCLEOTIDE SEQUENCE [LARGE SCALE GENOMIC DNA]</scope>
    <source>
        <strain evidence="17 18">SRT547</strain>
    </source>
</reference>
<evidence type="ECO:0000256" key="13">
    <source>
        <dbReference type="ARBA" id="ARBA00022993"/>
    </source>
</evidence>
<keyword evidence="18" id="KW-1185">Reference proteome</keyword>
<evidence type="ECO:0000256" key="7">
    <source>
        <dbReference type="ARBA" id="ARBA00022490"/>
    </source>
</evidence>
<feature type="binding site" evidence="16">
    <location>
        <position position="133"/>
    </location>
    <ligand>
        <name>ATP</name>
        <dbReference type="ChEBI" id="CHEBI:30616"/>
    </ligand>
</feature>
<evidence type="ECO:0000256" key="2">
    <source>
        <dbReference type="ARBA" id="ARBA00001958"/>
    </source>
</evidence>
<dbReference type="PANTHER" id="PTHR34265">
    <property type="entry name" value="TYPE III PANTOTHENATE KINASE"/>
    <property type="match status" value="1"/>
</dbReference>
<keyword evidence="16" id="KW-0479">Metal-binding</keyword>
<evidence type="ECO:0000256" key="12">
    <source>
        <dbReference type="ARBA" id="ARBA00022958"/>
    </source>
</evidence>
<accession>A0A5S9IJP4</accession>
<evidence type="ECO:0000256" key="11">
    <source>
        <dbReference type="ARBA" id="ARBA00022840"/>
    </source>
</evidence>
<dbReference type="Proteomes" id="UP000326354">
    <property type="component" value="Chromosome"/>
</dbReference>
<feature type="binding site" evidence="16">
    <location>
        <begin position="107"/>
        <end position="110"/>
    </location>
    <ligand>
        <name>substrate</name>
    </ligand>
</feature>
<keyword evidence="8 16" id="KW-0808">Transferase</keyword>
<dbReference type="GO" id="GO:0005524">
    <property type="term" value="F:ATP binding"/>
    <property type="evidence" value="ECO:0007669"/>
    <property type="project" value="UniProtKB-UniRule"/>
</dbReference>
<feature type="binding site" evidence="16">
    <location>
        <position position="130"/>
    </location>
    <ligand>
        <name>K(+)</name>
        <dbReference type="ChEBI" id="CHEBI:29103"/>
    </ligand>
</feature>
<evidence type="ECO:0000256" key="15">
    <source>
        <dbReference type="ARBA" id="ARBA00040883"/>
    </source>
</evidence>
<dbReference type="InterPro" id="IPR004619">
    <property type="entry name" value="Type_III_PanK"/>
</dbReference>
<name>A0A5S9IJP4_UABAM</name>
<keyword evidence="9 16" id="KW-0547">Nucleotide-binding</keyword>
<evidence type="ECO:0000313" key="18">
    <source>
        <dbReference type="Proteomes" id="UP000326354"/>
    </source>
</evidence>
<dbReference type="Pfam" id="PF03309">
    <property type="entry name" value="Pan_kinase"/>
    <property type="match status" value="1"/>
</dbReference>
<organism evidence="17 18">
    <name type="scientific">Uabimicrobium amorphum</name>
    <dbReference type="NCBI Taxonomy" id="2596890"/>
    <lineage>
        <taxon>Bacteria</taxon>
        <taxon>Pseudomonadati</taxon>
        <taxon>Planctomycetota</taxon>
        <taxon>Candidatus Uabimicrobiia</taxon>
        <taxon>Candidatus Uabimicrobiales</taxon>
        <taxon>Candidatus Uabimicrobiaceae</taxon>
        <taxon>Candidatus Uabimicrobium</taxon>
    </lineage>
</organism>
<evidence type="ECO:0000313" key="17">
    <source>
        <dbReference type="EMBL" id="BBM82706.1"/>
    </source>
</evidence>
<comment type="pathway">
    <text evidence="4 16">Cofactor biosynthesis; coenzyme A biosynthesis; CoA from (R)-pantothenate: step 1/5.</text>
</comment>
<feature type="binding site" evidence="16">
    <location>
        <begin position="6"/>
        <end position="13"/>
    </location>
    <ligand>
        <name>ATP</name>
        <dbReference type="ChEBI" id="CHEBI:30616"/>
    </ligand>
</feature>
<dbReference type="CDD" id="cd24015">
    <property type="entry name" value="ASKHA_NBD_PanK-III"/>
    <property type="match status" value="1"/>
</dbReference>
<dbReference type="Gene3D" id="3.30.420.40">
    <property type="match status" value="2"/>
</dbReference>
<dbReference type="GO" id="GO:0046872">
    <property type="term" value="F:metal ion binding"/>
    <property type="evidence" value="ECO:0007669"/>
    <property type="project" value="UniProtKB-KW"/>
</dbReference>
<evidence type="ECO:0000256" key="3">
    <source>
        <dbReference type="ARBA" id="ARBA00004496"/>
    </source>
</evidence>
<feature type="binding site" evidence="16">
    <location>
        <position position="100"/>
    </location>
    <ligand>
        <name>substrate</name>
    </ligand>
</feature>
<evidence type="ECO:0000256" key="8">
    <source>
        <dbReference type="ARBA" id="ARBA00022679"/>
    </source>
</evidence>